<sequence length="52" mass="5374">MFEKEPPDNPALLALGNLIAGSHCAASTQGAVTNMGIIATQNLIKHLEVSVS</sequence>
<evidence type="ECO:0000313" key="2">
    <source>
        <dbReference type="Proteomes" id="UP001153387"/>
    </source>
</evidence>
<name>A0A9X4KL78_9BACL</name>
<dbReference type="RefSeq" id="WP_277567695.1">
    <property type="nucleotide sequence ID" value="NZ_JAPDHZ010000005.1"/>
</dbReference>
<dbReference type="Gene3D" id="3.40.50.720">
    <property type="entry name" value="NAD(P)-binding Rossmann-like Domain"/>
    <property type="match status" value="2"/>
</dbReference>
<protein>
    <submittedName>
        <fullName evidence="1">Uncharacterized protein</fullName>
    </submittedName>
</protein>
<accession>A0A9X4KL78</accession>
<comment type="caution">
    <text evidence="1">The sequence shown here is derived from an EMBL/GenBank/DDBJ whole genome shotgun (WGS) entry which is preliminary data.</text>
</comment>
<organism evidence="1 2">
    <name type="scientific">Cohnella ginsengisoli</name>
    <dbReference type="NCBI Taxonomy" id="425004"/>
    <lineage>
        <taxon>Bacteria</taxon>
        <taxon>Bacillati</taxon>
        <taxon>Bacillota</taxon>
        <taxon>Bacilli</taxon>
        <taxon>Bacillales</taxon>
        <taxon>Paenibacillaceae</taxon>
        <taxon>Cohnella</taxon>
    </lineage>
</organism>
<gene>
    <name evidence="1" type="ORF">OMP38_26140</name>
</gene>
<dbReference type="EMBL" id="JAPDHZ010000005">
    <property type="protein sequence ID" value="MDG0793916.1"/>
    <property type="molecule type" value="Genomic_DNA"/>
</dbReference>
<evidence type="ECO:0000313" key="1">
    <source>
        <dbReference type="EMBL" id="MDG0793916.1"/>
    </source>
</evidence>
<proteinExistence type="predicted"/>
<reference evidence="1 2" key="1">
    <citation type="submission" date="2022-10" db="EMBL/GenBank/DDBJ databases">
        <title>Comparative genomic analysis of Cohnella hashimotonis sp. nov., isolated from the International Space Station.</title>
        <authorList>
            <person name="Simpson A."/>
            <person name="Venkateswaran K."/>
        </authorList>
    </citation>
    <scope>NUCLEOTIDE SEQUENCE [LARGE SCALE GENOMIC DNA]</scope>
    <source>
        <strain evidence="1 2">DSM 18997</strain>
    </source>
</reference>
<dbReference type="AlphaFoldDB" id="A0A9X4KL78"/>
<dbReference type="Proteomes" id="UP001153387">
    <property type="component" value="Unassembled WGS sequence"/>
</dbReference>
<keyword evidence="2" id="KW-1185">Reference proteome</keyword>